<dbReference type="PRINTS" id="PR00081">
    <property type="entry name" value="GDHRDH"/>
</dbReference>
<dbReference type="Proteomes" id="UP000808337">
    <property type="component" value="Unassembled WGS sequence"/>
</dbReference>
<evidence type="ECO:0000256" key="1">
    <source>
        <dbReference type="ARBA" id="ARBA00006484"/>
    </source>
</evidence>
<dbReference type="GO" id="GO:0016616">
    <property type="term" value="F:oxidoreductase activity, acting on the CH-OH group of donors, NAD or NADP as acceptor"/>
    <property type="evidence" value="ECO:0007669"/>
    <property type="project" value="UniProtKB-ARBA"/>
</dbReference>
<keyword evidence="2" id="KW-0560">Oxidoreductase</keyword>
<dbReference type="PROSITE" id="PS00061">
    <property type="entry name" value="ADH_SHORT"/>
    <property type="match status" value="1"/>
</dbReference>
<accession>A0A9D7XLL1</accession>
<dbReference type="AlphaFoldDB" id="A0A9D7XLL1"/>
<sequence>MNKCVLITGATSGIGLATAHVFAANGYDLILTGRREDRLNKVKEEILQSSSVNVTLLCFDVRHYSECEKAMESISQPIDVLINNAGLARGLDYVYEGKIEHWDEMIDTNIKGLLYMTRLVSPGMVARKSGHIINLGSSAGKEVYPKGNVYCATKFAVDGFTRAIRTEMHVHNVRVSQISPGHVEETEFARVRFEWDEERAKIYNDFNPLTAKDVAESIYFIASRPPHVNINDIFVMGTQQAGNMIIDRTGRRFDPI</sequence>
<gene>
    <name evidence="4" type="ORF">IPP15_02215</name>
</gene>
<evidence type="ECO:0000313" key="4">
    <source>
        <dbReference type="EMBL" id="MBK9981234.1"/>
    </source>
</evidence>
<dbReference type="EMBL" id="JADKGY010000001">
    <property type="protein sequence ID" value="MBK9981234.1"/>
    <property type="molecule type" value="Genomic_DNA"/>
</dbReference>
<comment type="caution">
    <text evidence="4">The sequence shown here is derived from an EMBL/GenBank/DDBJ whole genome shotgun (WGS) entry which is preliminary data.</text>
</comment>
<dbReference type="PRINTS" id="PR00080">
    <property type="entry name" value="SDRFAMILY"/>
</dbReference>
<evidence type="ECO:0000313" key="5">
    <source>
        <dbReference type="Proteomes" id="UP000808337"/>
    </source>
</evidence>
<evidence type="ECO:0000256" key="2">
    <source>
        <dbReference type="ARBA" id="ARBA00023002"/>
    </source>
</evidence>
<dbReference type="PANTHER" id="PTHR42901">
    <property type="entry name" value="ALCOHOL DEHYDROGENASE"/>
    <property type="match status" value="1"/>
</dbReference>
<organism evidence="4 5">
    <name type="scientific">Candidatus Opimibacter skivensis</name>
    <dbReference type="NCBI Taxonomy" id="2982028"/>
    <lineage>
        <taxon>Bacteria</taxon>
        <taxon>Pseudomonadati</taxon>
        <taxon>Bacteroidota</taxon>
        <taxon>Saprospiria</taxon>
        <taxon>Saprospirales</taxon>
        <taxon>Saprospiraceae</taxon>
        <taxon>Candidatus Opimibacter</taxon>
    </lineage>
</organism>
<dbReference type="InterPro" id="IPR002347">
    <property type="entry name" value="SDR_fam"/>
</dbReference>
<evidence type="ECO:0000256" key="3">
    <source>
        <dbReference type="RuleBase" id="RU000363"/>
    </source>
</evidence>
<dbReference type="FunFam" id="3.40.50.720:FF:000047">
    <property type="entry name" value="NADP-dependent L-serine/L-allo-threonine dehydrogenase"/>
    <property type="match status" value="1"/>
</dbReference>
<dbReference type="SUPFAM" id="SSF51735">
    <property type="entry name" value="NAD(P)-binding Rossmann-fold domains"/>
    <property type="match status" value="1"/>
</dbReference>
<dbReference type="InterPro" id="IPR036291">
    <property type="entry name" value="NAD(P)-bd_dom_sf"/>
</dbReference>
<name>A0A9D7XLL1_9BACT</name>
<comment type="similarity">
    <text evidence="1 3">Belongs to the short-chain dehydrogenases/reductases (SDR) family.</text>
</comment>
<dbReference type="PANTHER" id="PTHR42901:SF1">
    <property type="entry name" value="ALCOHOL DEHYDROGENASE"/>
    <property type="match status" value="1"/>
</dbReference>
<proteinExistence type="inferred from homology"/>
<protein>
    <submittedName>
        <fullName evidence="4">SDR family NAD(P)-dependent oxidoreductase</fullName>
    </submittedName>
</protein>
<dbReference type="Gene3D" id="3.40.50.720">
    <property type="entry name" value="NAD(P)-binding Rossmann-like Domain"/>
    <property type="match status" value="1"/>
</dbReference>
<dbReference type="InterPro" id="IPR020904">
    <property type="entry name" value="Sc_DH/Rdtase_CS"/>
</dbReference>
<reference evidence="4 5" key="1">
    <citation type="submission" date="2020-10" db="EMBL/GenBank/DDBJ databases">
        <title>Connecting structure to function with the recovery of over 1000 high-quality activated sludge metagenome-assembled genomes encoding full-length rRNA genes using long-read sequencing.</title>
        <authorList>
            <person name="Singleton C.M."/>
            <person name="Petriglieri F."/>
            <person name="Kristensen J.M."/>
            <person name="Kirkegaard R.H."/>
            <person name="Michaelsen T.Y."/>
            <person name="Andersen M.H."/>
            <person name="Karst S.M."/>
            <person name="Dueholm M.S."/>
            <person name="Nielsen P.H."/>
            <person name="Albertsen M."/>
        </authorList>
    </citation>
    <scope>NUCLEOTIDE SEQUENCE [LARGE SCALE GENOMIC DNA]</scope>
    <source>
        <strain evidence="4">Ribe_18-Q3-R11-54_MAXAC.273</strain>
    </source>
</reference>
<dbReference type="Pfam" id="PF00106">
    <property type="entry name" value="adh_short"/>
    <property type="match status" value="1"/>
</dbReference>